<sequence>MNMWVHVSFLRKVLSGYMPKSGIAVSHGSFMYSFLRYLQTVLHSGCTSLHSHQQCRRVPFSPQPLQHLLFVDLLMTAILTGVR</sequence>
<accession>A0A4X1SXK7</accession>
<protein>
    <submittedName>
        <fullName evidence="1">Uncharacterized protein</fullName>
    </submittedName>
</protein>
<dbReference type="AlphaFoldDB" id="A0A4X1SXK7"/>
<evidence type="ECO:0000313" key="1">
    <source>
        <dbReference type="Ensembl" id="ENSSSCP00070007134.1"/>
    </source>
</evidence>
<proteinExistence type="predicted"/>
<reference evidence="1 2" key="1">
    <citation type="submission" date="2017-08" db="EMBL/GenBank/DDBJ databases">
        <title>USMARCv1.0.</title>
        <authorList>
            <person name="Hannum G.I."/>
            <person name="Koren S."/>
            <person name="Schroeder S.G."/>
            <person name="Chin S.C."/>
            <person name="Nonneman D.J."/>
            <person name="Becker S.A."/>
            <person name="Rosen B.D."/>
            <person name="Bickhart D.M."/>
            <person name="Putnam N.H."/>
            <person name="Green R.E."/>
            <person name="Tuggle C.K."/>
            <person name="Liu H."/>
            <person name="Rohrer G.A."/>
            <person name="Warr A."/>
            <person name="Hall R."/>
            <person name="Kim K."/>
            <person name="Hume D.A."/>
            <person name="Talbot R."/>
            <person name="Chow W."/>
            <person name="Howe K."/>
            <person name="Schwartz A.S."/>
            <person name="Watson M."/>
            <person name="Archibald A.L."/>
            <person name="Phillippy A.M."/>
            <person name="Smith T.P.L."/>
        </authorList>
    </citation>
    <scope>NUCLEOTIDE SEQUENCE [LARGE SCALE GENOMIC DNA]</scope>
</reference>
<dbReference type="Ensembl" id="ENSSSCT00070008662.1">
    <property type="protein sequence ID" value="ENSSSCP00070007134.1"/>
    <property type="gene ID" value="ENSSSCG00070004593.1"/>
</dbReference>
<name>A0A4X1SXK7_PIG</name>
<organism evidence="1 2">
    <name type="scientific">Sus scrofa</name>
    <name type="common">Pig</name>
    <dbReference type="NCBI Taxonomy" id="9823"/>
    <lineage>
        <taxon>Eukaryota</taxon>
        <taxon>Metazoa</taxon>
        <taxon>Chordata</taxon>
        <taxon>Craniata</taxon>
        <taxon>Vertebrata</taxon>
        <taxon>Euteleostomi</taxon>
        <taxon>Mammalia</taxon>
        <taxon>Eutheria</taxon>
        <taxon>Laurasiatheria</taxon>
        <taxon>Artiodactyla</taxon>
        <taxon>Suina</taxon>
        <taxon>Suidae</taxon>
        <taxon>Sus</taxon>
    </lineage>
</organism>
<dbReference type="Proteomes" id="UP000314985">
    <property type="component" value="Chromosome 4"/>
</dbReference>
<evidence type="ECO:0000313" key="2">
    <source>
        <dbReference type="Proteomes" id="UP000314985"/>
    </source>
</evidence>
<reference evidence="1" key="2">
    <citation type="submission" date="2025-08" db="UniProtKB">
        <authorList>
            <consortium name="Ensembl"/>
        </authorList>
    </citation>
    <scope>IDENTIFICATION</scope>
</reference>